<accession>A0A6H1P4I3</accession>
<name>A0A6H1P4I3_PRIMG</name>
<gene>
    <name evidence="2" type="ORF">HFZ78_18590</name>
</gene>
<proteinExistence type="predicted"/>
<feature type="domain" description="DUF6946" evidence="1">
    <location>
        <begin position="8"/>
        <end position="221"/>
    </location>
</feature>
<reference evidence="2 3" key="2">
    <citation type="submission" date="2020-04" db="EMBL/GenBank/DDBJ databases">
        <authorList>
            <person name="Fomenkov A."/>
            <person name="Anton B.P."/>
            <person name="Roberts R.J."/>
        </authorList>
    </citation>
    <scope>NUCLEOTIDE SEQUENCE [LARGE SCALE GENOMIC DNA]</scope>
    <source>
        <strain evidence="2 3">S2</strain>
    </source>
</reference>
<dbReference type="Pfam" id="PF22187">
    <property type="entry name" value="DUF6946"/>
    <property type="match status" value="1"/>
</dbReference>
<dbReference type="AlphaFoldDB" id="A0A6H1P4I3"/>
<evidence type="ECO:0000313" key="2">
    <source>
        <dbReference type="EMBL" id="QIZ08469.1"/>
    </source>
</evidence>
<reference evidence="2 3" key="1">
    <citation type="submission" date="2020-04" db="EMBL/GenBank/DDBJ databases">
        <title>Genome-Wide Identification of 5-Methylcytosine Sites in Bacterial Genomes By High-Throughput Sequencing of MspJI Restriction Fragments.</title>
        <authorList>
            <person name="Wu V."/>
        </authorList>
    </citation>
    <scope>NUCLEOTIDE SEQUENCE [LARGE SCALE GENOMIC DNA]</scope>
    <source>
        <strain evidence="2 3">S2</strain>
    </source>
</reference>
<dbReference type="Proteomes" id="UP000501868">
    <property type="component" value="Chromosome"/>
</dbReference>
<sequence>MGKFFVLSQGAGSWREFLVDPEKQWKKGYSAFELANCWEEANNLPSCVESVFKQSKLPVFKDVEVLYGFPEYKVPLPGGNASSQNDLYVLAKANNELLTIMVEGKVSEPFGETVASWLGDNPSDGKRKRLNYLLNLLGLHEDSVLNKRYQLIHRVASALLEAKNVNANNSLMLVHSFSQTGKWFEDYAEFVKLFHLSPKKDGIVGPVQLNGVNLYFGWVNEVLAVRGKRIK</sequence>
<protein>
    <recommendedName>
        <fullName evidence="1">DUF6946 domain-containing protein</fullName>
    </recommendedName>
</protein>
<evidence type="ECO:0000259" key="1">
    <source>
        <dbReference type="Pfam" id="PF22187"/>
    </source>
</evidence>
<evidence type="ECO:0000313" key="3">
    <source>
        <dbReference type="Proteomes" id="UP000501868"/>
    </source>
</evidence>
<organism evidence="2 3">
    <name type="scientific">Priestia megaterium</name>
    <name type="common">Bacillus megaterium</name>
    <dbReference type="NCBI Taxonomy" id="1404"/>
    <lineage>
        <taxon>Bacteria</taxon>
        <taxon>Bacillati</taxon>
        <taxon>Bacillota</taxon>
        <taxon>Bacilli</taxon>
        <taxon>Bacillales</taxon>
        <taxon>Bacillaceae</taxon>
        <taxon>Priestia</taxon>
    </lineage>
</organism>
<dbReference type="InterPro" id="IPR054024">
    <property type="entry name" value="DUF6946"/>
</dbReference>
<dbReference type="EMBL" id="CP051128">
    <property type="protein sequence ID" value="QIZ08469.1"/>
    <property type="molecule type" value="Genomic_DNA"/>
</dbReference>